<dbReference type="Pfam" id="PF20256">
    <property type="entry name" value="MoCoBD_2"/>
    <property type="match status" value="1"/>
</dbReference>
<dbReference type="InterPro" id="IPR008274">
    <property type="entry name" value="AldOxase/xan_DH_MoCoBD1"/>
</dbReference>
<dbReference type="InterPro" id="IPR037165">
    <property type="entry name" value="AldOxase/xan_DH_Mopterin-bd_sf"/>
</dbReference>
<protein>
    <submittedName>
        <fullName evidence="2">Aldehyde oxidase</fullName>
    </submittedName>
</protein>
<evidence type="ECO:0000259" key="1">
    <source>
        <dbReference type="SMART" id="SM01008"/>
    </source>
</evidence>
<gene>
    <name evidence="2" type="ORF">MA20_14970</name>
</gene>
<dbReference type="AlphaFoldDB" id="A0A0A3XZF3"/>
<dbReference type="Gene3D" id="3.90.1170.50">
    <property type="entry name" value="Aldehyde oxidase/xanthine dehydrogenase, a/b hammerhead"/>
    <property type="match status" value="1"/>
</dbReference>
<reference evidence="2 3" key="1">
    <citation type="submission" date="2014-09" db="EMBL/GenBank/DDBJ databases">
        <title>Draft genome of Bradyrhizobium japonicum Is-34.</title>
        <authorList>
            <person name="Tsurumaru H."/>
            <person name="Yamakawa T."/>
            <person name="Hashimoto S."/>
            <person name="Okizaki K."/>
            <person name="Kanesaki Y."/>
            <person name="Yoshikawa H."/>
            <person name="Yajima S."/>
        </authorList>
    </citation>
    <scope>NUCLEOTIDE SEQUENCE [LARGE SCALE GENOMIC DNA]</scope>
    <source>
        <strain evidence="2 3">Is-34</strain>
    </source>
</reference>
<dbReference type="InterPro" id="IPR046867">
    <property type="entry name" value="AldOxase/xan_DH_MoCoBD2"/>
</dbReference>
<evidence type="ECO:0000313" key="2">
    <source>
        <dbReference type="EMBL" id="KGT78699.1"/>
    </source>
</evidence>
<dbReference type="Pfam" id="PF02738">
    <property type="entry name" value="MoCoBD_1"/>
    <property type="match status" value="1"/>
</dbReference>
<dbReference type="PANTHER" id="PTHR11908">
    <property type="entry name" value="XANTHINE DEHYDROGENASE"/>
    <property type="match status" value="1"/>
</dbReference>
<dbReference type="InterPro" id="IPR000674">
    <property type="entry name" value="Ald_Oxase/Xan_DH_a/b"/>
</dbReference>
<dbReference type="InterPro" id="IPR016208">
    <property type="entry name" value="Ald_Oxase/xanthine_DH-like"/>
</dbReference>
<dbReference type="SUPFAM" id="SSF56003">
    <property type="entry name" value="Molybdenum cofactor-binding domain"/>
    <property type="match status" value="1"/>
</dbReference>
<dbReference type="PANTHER" id="PTHR11908:SF153">
    <property type="entry name" value="DEHYDROGENASE"/>
    <property type="match status" value="1"/>
</dbReference>
<dbReference type="SMART" id="SM01008">
    <property type="entry name" value="Ald_Xan_dh_C"/>
    <property type="match status" value="1"/>
</dbReference>
<dbReference type="STRING" id="375.BKD09_RS34150"/>
<name>A0A0A3XZF3_BRAJP</name>
<accession>A0A0A3XZF3</accession>
<feature type="domain" description="Aldehyde oxidase/xanthine dehydrogenase a/b hammerhead" evidence="1">
    <location>
        <begin position="19"/>
        <end position="134"/>
    </location>
</feature>
<evidence type="ECO:0000313" key="3">
    <source>
        <dbReference type="Proteomes" id="UP000030377"/>
    </source>
</evidence>
<dbReference type="GO" id="GO:0005506">
    <property type="term" value="F:iron ion binding"/>
    <property type="evidence" value="ECO:0007669"/>
    <property type="project" value="InterPro"/>
</dbReference>
<dbReference type="Pfam" id="PF01315">
    <property type="entry name" value="Ald_Xan_dh_C"/>
    <property type="match status" value="1"/>
</dbReference>
<dbReference type="InterPro" id="IPR036856">
    <property type="entry name" value="Ald_Oxase/Xan_DH_a/b_sf"/>
</dbReference>
<comment type="caution">
    <text evidence="2">The sequence shown here is derived from an EMBL/GenBank/DDBJ whole genome shotgun (WGS) entry which is preliminary data.</text>
</comment>
<organism evidence="2 3">
    <name type="scientific">Bradyrhizobium japonicum</name>
    <dbReference type="NCBI Taxonomy" id="375"/>
    <lineage>
        <taxon>Bacteria</taxon>
        <taxon>Pseudomonadati</taxon>
        <taxon>Pseudomonadota</taxon>
        <taxon>Alphaproteobacteria</taxon>
        <taxon>Hyphomicrobiales</taxon>
        <taxon>Nitrobacteraceae</taxon>
        <taxon>Bradyrhizobium</taxon>
    </lineage>
</organism>
<dbReference type="EMBL" id="JRPN01000014">
    <property type="protein sequence ID" value="KGT78699.1"/>
    <property type="molecule type" value="Genomic_DNA"/>
</dbReference>
<dbReference type="Gene3D" id="3.30.365.10">
    <property type="entry name" value="Aldehyde oxidase/xanthine dehydrogenase, molybdopterin binding domain"/>
    <property type="match status" value="4"/>
</dbReference>
<sequence length="734" mass="79510">MNAYVGTPTSRVDGRAKVTGAAKYAGEFPADGLLHGFVVEATIPRGRIARLDPSDALQVKGVVDVLTHAHRPPLADNDEAWKDEVAPEKGSPFRPLYDDRIRFNGQPIALVVADDWETAKFAATRVRVEYEREAFATDLESEHGKAGKVDRPHQPRGNAAAALAAAAVRHQADYVLPTEHHNPMELYATTVVRDGSGRLTVHDKTQGVQNVHKFLCSVFNKKHDDLRVVSPYVGGAFGSGLRPQYQVVLAVLAALELKRSVRVVLTRQQMYGLGYRPMTIERVALGAKPDGTLDAVTHEATAVTSRYEDFSRNDTGWAEQLYKSPNSLFSHKLVDLDLSTPCDMRAPGAASGVCALECAMDELAVALKLDPIELRLKCYSDRDQSEDLPYTSKQLRECYARGADAFGWTRRNPAPRSMRDGKELVGWGMATGVWEALQMPVAVRIVLTSNGHAEVSCAASDIGTGTYTIVAQVAADALGLPIENIDVKLADSTLPQAPVEGGSWMAASSAHAVLGAAEDIRLELARLAKAMPASPLGGVDAPDVILVDGAIAKAGDKARAVSIADAMRHGKLERIEKQRLNHFAEDRSHARNTHSAVFAEVKVDEELGVIRVTRVVSAIAAGRILNTKTGRSQIMGGVVWGIGMALHEETVMDHRFGRIMNANIAEYHIPVNADVHDIDVIFVDEPDDRINRLGVKGLGEIGIVGVPAAIANAVYHATGKRIRRFPITLDKLLD</sequence>
<dbReference type="SUPFAM" id="SSF54665">
    <property type="entry name" value="CO dehydrogenase molybdoprotein N-domain-like"/>
    <property type="match status" value="1"/>
</dbReference>
<dbReference type="GO" id="GO:0016491">
    <property type="term" value="F:oxidoreductase activity"/>
    <property type="evidence" value="ECO:0007669"/>
    <property type="project" value="InterPro"/>
</dbReference>
<dbReference type="RefSeq" id="WP_041955642.1">
    <property type="nucleotide sequence ID" value="NZ_JRPN01000014.1"/>
</dbReference>
<proteinExistence type="predicted"/>
<dbReference type="Proteomes" id="UP000030377">
    <property type="component" value="Unassembled WGS sequence"/>
</dbReference>